<evidence type="ECO:0000256" key="2">
    <source>
        <dbReference type="ARBA" id="ARBA00022692"/>
    </source>
</evidence>
<dbReference type="Proteomes" id="UP001138661">
    <property type="component" value="Unassembled WGS sequence"/>
</dbReference>
<evidence type="ECO:0000256" key="5">
    <source>
        <dbReference type="SAM" id="Phobius"/>
    </source>
</evidence>
<dbReference type="AlphaFoldDB" id="A0A9X1FXU4"/>
<sequence>MRLRGIRSSRNVTVRRGGGRRGRVGGLGLFGVLAVLAIGYFTGIDVSPLLQGTGAPTEHSRPATAEEEAAVQFSARVLTTTEEVWSRVFATQLDRSYRPPQLIIFSGVTQSACGGASGATGPFYCPADQSAYLDTRFFVQLERQLGAGGDFAAAYVIAHEVAHHVQNQLGILPEVDALRRQSSQADANALTVRLELQADCLSGVWARSVQGLMERGDLDEALNAARRIGDDHLQRQAGRVPQPHTFTHGTSAQRARWFERGYDSGQVNACDTFGARQL</sequence>
<proteinExistence type="predicted"/>
<evidence type="ECO:0000256" key="3">
    <source>
        <dbReference type="ARBA" id="ARBA00022989"/>
    </source>
</evidence>
<dbReference type="EMBL" id="JAHXDN010000004">
    <property type="protein sequence ID" value="MBW4709354.1"/>
    <property type="molecule type" value="Genomic_DNA"/>
</dbReference>
<evidence type="ECO:0000256" key="4">
    <source>
        <dbReference type="ARBA" id="ARBA00023136"/>
    </source>
</evidence>
<evidence type="ECO:0000256" key="1">
    <source>
        <dbReference type="ARBA" id="ARBA00004167"/>
    </source>
</evidence>
<feature type="transmembrane region" description="Helical" evidence="5">
    <location>
        <begin position="24"/>
        <end position="43"/>
    </location>
</feature>
<keyword evidence="7" id="KW-1185">Reference proteome</keyword>
<keyword evidence="2 5" id="KW-0812">Transmembrane</keyword>
<keyword evidence="3 5" id="KW-1133">Transmembrane helix</keyword>
<reference evidence="6" key="1">
    <citation type="submission" date="2021-07" db="EMBL/GenBank/DDBJ databases">
        <title>Roseobacter insulae sp. nov., isolated from a tidal flat.</title>
        <authorList>
            <person name="Park S."/>
            <person name="Yoon J.-H."/>
        </authorList>
    </citation>
    <scope>NUCLEOTIDE SEQUENCE</scope>
    <source>
        <strain evidence="6">YSTF-M11</strain>
    </source>
</reference>
<organism evidence="6 7">
    <name type="scientific">Roseobacter insulae</name>
    <dbReference type="NCBI Taxonomy" id="2859783"/>
    <lineage>
        <taxon>Bacteria</taxon>
        <taxon>Pseudomonadati</taxon>
        <taxon>Pseudomonadota</taxon>
        <taxon>Alphaproteobacteria</taxon>
        <taxon>Rhodobacterales</taxon>
        <taxon>Roseobacteraceae</taxon>
        <taxon>Roseobacter</taxon>
    </lineage>
</organism>
<gene>
    <name evidence="6" type="ORF">KX928_16305</name>
</gene>
<dbReference type="GO" id="GO:0016020">
    <property type="term" value="C:membrane"/>
    <property type="evidence" value="ECO:0007669"/>
    <property type="project" value="UniProtKB-SubCell"/>
</dbReference>
<dbReference type="RefSeq" id="WP_219504752.1">
    <property type="nucleotide sequence ID" value="NZ_JAHXDN010000004.1"/>
</dbReference>
<keyword evidence="4 5" id="KW-0472">Membrane</keyword>
<comment type="caution">
    <text evidence="6">The sequence shown here is derived from an EMBL/GenBank/DDBJ whole genome shotgun (WGS) entry which is preliminary data.</text>
</comment>
<dbReference type="InterPro" id="IPR007343">
    <property type="entry name" value="Uncharacterised_pept_Zn_put"/>
</dbReference>
<evidence type="ECO:0000313" key="6">
    <source>
        <dbReference type="EMBL" id="MBW4709354.1"/>
    </source>
</evidence>
<dbReference type="PANTHER" id="PTHR30168">
    <property type="entry name" value="PUTATIVE MEMBRANE PROTEIN YPFJ"/>
    <property type="match status" value="1"/>
</dbReference>
<dbReference type="Pfam" id="PF04228">
    <property type="entry name" value="Zn_peptidase"/>
    <property type="match status" value="1"/>
</dbReference>
<accession>A0A9X1FXU4</accession>
<protein>
    <submittedName>
        <fullName evidence="6">Neutral zinc metallopeptidase</fullName>
    </submittedName>
</protein>
<evidence type="ECO:0000313" key="7">
    <source>
        <dbReference type="Proteomes" id="UP001138661"/>
    </source>
</evidence>
<name>A0A9X1FXU4_9RHOB</name>
<dbReference type="PANTHER" id="PTHR30168:SF0">
    <property type="entry name" value="INNER MEMBRANE PROTEIN"/>
    <property type="match status" value="1"/>
</dbReference>
<comment type="subcellular location">
    <subcellularLocation>
        <location evidence="1">Membrane</location>
        <topology evidence="1">Single-pass membrane protein</topology>
    </subcellularLocation>
</comment>